<reference evidence="3" key="2">
    <citation type="submission" date="2020-10" db="UniProtKB">
        <authorList>
            <consortium name="WormBaseParasite"/>
        </authorList>
    </citation>
    <scope>IDENTIFICATION</scope>
</reference>
<feature type="region of interest" description="Disordered" evidence="1">
    <location>
        <begin position="1"/>
        <end position="30"/>
    </location>
</feature>
<protein>
    <submittedName>
        <fullName evidence="3">GTP_EFTU_D2 domain-containing protein</fullName>
    </submittedName>
</protein>
<reference evidence="2" key="1">
    <citation type="journal article" date="2013" name="Genetics">
        <title>The draft genome and transcriptome of Panagrellus redivivus are shaped by the harsh demands of a free-living lifestyle.</title>
        <authorList>
            <person name="Srinivasan J."/>
            <person name="Dillman A.R."/>
            <person name="Macchietto M.G."/>
            <person name="Heikkinen L."/>
            <person name="Lakso M."/>
            <person name="Fracchia K.M."/>
            <person name="Antoshechkin I."/>
            <person name="Mortazavi A."/>
            <person name="Wong G."/>
            <person name="Sternberg P.W."/>
        </authorList>
    </citation>
    <scope>NUCLEOTIDE SEQUENCE [LARGE SCALE GENOMIC DNA]</scope>
    <source>
        <strain evidence="2">MT8872</strain>
    </source>
</reference>
<dbReference type="AlphaFoldDB" id="A0A7E4W970"/>
<sequence>MLIQSALNQPSKRTHKIGDGGMASGDDRAGRGCMARQDVDKLAGDGVNILEGKRVEGQQVDLDGFFV</sequence>
<accession>A0A7E4W970</accession>
<feature type="compositionally biased region" description="Polar residues" evidence="1">
    <location>
        <begin position="1"/>
        <end position="11"/>
    </location>
</feature>
<dbReference type="Proteomes" id="UP000492821">
    <property type="component" value="Unassembled WGS sequence"/>
</dbReference>
<proteinExistence type="predicted"/>
<keyword evidence="2" id="KW-1185">Reference proteome</keyword>
<evidence type="ECO:0000256" key="1">
    <source>
        <dbReference type="SAM" id="MobiDB-lite"/>
    </source>
</evidence>
<evidence type="ECO:0000313" key="3">
    <source>
        <dbReference type="WBParaSite" id="Pan_g8430.t1"/>
    </source>
</evidence>
<name>A0A7E4W970_PANRE</name>
<evidence type="ECO:0000313" key="2">
    <source>
        <dbReference type="Proteomes" id="UP000492821"/>
    </source>
</evidence>
<organism evidence="2 3">
    <name type="scientific">Panagrellus redivivus</name>
    <name type="common">Microworm</name>
    <dbReference type="NCBI Taxonomy" id="6233"/>
    <lineage>
        <taxon>Eukaryota</taxon>
        <taxon>Metazoa</taxon>
        <taxon>Ecdysozoa</taxon>
        <taxon>Nematoda</taxon>
        <taxon>Chromadorea</taxon>
        <taxon>Rhabditida</taxon>
        <taxon>Tylenchina</taxon>
        <taxon>Panagrolaimomorpha</taxon>
        <taxon>Panagrolaimoidea</taxon>
        <taxon>Panagrolaimidae</taxon>
        <taxon>Panagrellus</taxon>
    </lineage>
</organism>
<dbReference type="WBParaSite" id="Pan_g8430.t1">
    <property type="protein sequence ID" value="Pan_g8430.t1"/>
    <property type="gene ID" value="Pan_g8430"/>
</dbReference>